<accession>A0ABQ7UZ46</accession>
<dbReference type="Proteomes" id="UP000826656">
    <property type="component" value="Unassembled WGS sequence"/>
</dbReference>
<name>A0ABQ7UZ46_SOLTU</name>
<keyword evidence="3" id="KW-1185">Reference proteome</keyword>
<dbReference type="Gene3D" id="3.30.559.10">
    <property type="entry name" value="Chloramphenicol acetyltransferase-like domain"/>
    <property type="match status" value="1"/>
</dbReference>
<protein>
    <submittedName>
        <fullName evidence="2">Uncharacterized protein</fullName>
    </submittedName>
</protein>
<comment type="caution">
    <text evidence="2">The sequence shown here is derived from an EMBL/GenBank/DDBJ whole genome shotgun (WGS) entry which is preliminary data.</text>
</comment>
<organism evidence="2 3">
    <name type="scientific">Solanum tuberosum</name>
    <name type="common">Potato</name>
    <dbReference type="NCBI Taxonomy" id="4113"/>
    <lineage>
        <taxon>Eukaryota</taxon>
        <taxon>Viridiplantae</taxon>
        <taxon>Streptophyta</taxon>
        <taxon>Embryophyta</taxon>
        <taxon>Tracheophyta</taxon>
        <taxon>Spermatophyta</taxon>
        <taxon>Magnoliopsida</taxon>
        <taxon>eudicotyledons</taxon>
        <taxon>Gunneridae</taxon>
        <taxon>Pentapetalae</taxon>
        <taxon>asterids</taxon>
        <taxon>lamiids</taxon>
        <taxon>Solanales</taxon>
        <taxon>Solanaceae</taxon>
        <taxon>Solanoideae</taxon>
        <taxon>Solaneae</taxon>
        <taxon>Solanum</taxon>
    </lineage>
</organism>
<evidence type="ECO:0000256" key="1">
    <source>
        <dbReference type="SAM" id="MobiDB-lite"/>
    </source>
</evidence>
<feature type="region of interest" description="Disordered" evidence="1">
    <location>
        <begin position="1"/>
        <end position="24"/>
    </location>
</feature>
<evidence type="ECO:0000313" key="3">
    <source>
        <dbReference type="Proteomes" id="UP000826656"/>
    </source>
</evidence>
<dbReference type="InterPro" id="IPR023213">
    <property type="entry name" value="CAT-like_dom_sf"/>
</dbReference>
<proteinExistence type="predicted"/>
<dbReference type="Pfam" id="PF02458">
    <property type="entry name" value="Transferase"/>
    <property type="match status" value="1"/>
</dbReference>
<dbReference type="EMBL" id="JAIVGD010000015">
    <property type="protein sequence ID" value="KAH0757115.1"/>
    <property type="molecule type" value="Genomic_DNA"/>
</dbReference>
<gene>
    <name evidence="2" type="ORF">KY290_020608</name>
</gene>
<evidence type="ECO:0000313" key="2">
    <source>
        <dbReference type="EMBL" id="KAH0757115.1"/>
    </source>
</evidence>
<reference evidence="2 3" key="1">
    <citation type="journal article" date="2021" name="bioRxiv">
        <title>Chromosome-scale and haplotype-resolved genome assembly of a tetraploid potato cultivar.</title>
        <authorList>
            <person name="Sun H."/>
            <person name="Jiao W.-B."/>
            <person name="Krause K."/>
            <person name="Campoy J.A."/>
            <person name="Goel M."/>
            <person name="Folz-Donahue K."/>
            <person name="Kukat C."/>
            <person name="Huettel B."/>
            <person name="Schneeberger K."/>
        </authorList>
    </citation>
    <scope>NUCLEOTIDE SEQUENCE [LARGE SCALE GENOMIC DNA]</scope>
    <source>
        <strain evidence="2">SolTubOtavaFocal</strain>
        <tissue evidence="2">Leaves</tissue>
    </source>
</reference>
<sequence length="68" mass="7602">MLEAHRTDFGLGKPTRASKGSGPSSNIFILMITPDDHDRGVEAFVNLNEEDMFVFINDNDLLQFATPF</sequence>